<evidence type="ECO:0000313" key="2">
    <source>
        <dbReference type="EMBL" id="AXE20845.1"/>
    </source>
</evidence>
<reference evidence="2 3" key="1">
    <citation type="submission" date="2018-07" db="EMBL/GenBank/DDBJ databases">
        <title>Genome sequencing of Runella.</title>
        <authorList>
            <person name="Baek M.-G."/>
            <person name="Yi H."/>
        </authorList>
    </citation>
    <scope>NUCLEOTIDE SEQUENCE [LARGE SCALE GENOMIC DNA]</scope>
    <source>
        <strain evidence="2 3">HYN0085</strain>
    </source>
</reference>
<dbReference type="InterPro" id="IPR024775">
    <property type="entry name" value="DinB-like"/>
</dbReference>
<dbReference type="SUPFAM" id="SSF109854">
    <property type="entry name" value="DinB/YfiT-like putative metalloenzymes"/>
    <property type="match status" value="1"/>
</dbReference>
<evidence type="ECO:0000313" key="3">
    <source>
        <dbReference type="Proteomes" id="UP000251993"/>
    </source>
</evidence>
<dbReference type="InterPro" id="IPR034660">
    <property type="entry name" value="DinB/YfiT-like"/>
</dbReference>
<protein>
    <submittedName>
        <fullName evidence="2">DinB family protein</fullName>
    </submittedName>
</protein>
<dbReference type="RefSeq" id="WP_114069606.1">
    <property type="nucleotide sequence ID" value="NZ_CP030850.1"/>
</dbReference>
<name>A0A344TQC4_9BACT</name>
<dbReference type="OrthoDB" id="9793216at2"/>
<dbReference type="Gene3D" id="1.20.120.450">
    <property type="entry name" value="dinb family like domain"/>
    <property type="match status" value="1"/>
</dbReference>
<feature type="domain" description="DinB-like" evidence="1">
    <location>
        <begin position="13"/>
        <end position="144"/>
    </location>
</feature>
<dbReference type="EMBL" id="CP030850">
    <property type="protein sequence ID" value="AXE20845.1"/>
    <property type="molecule type" value="Genomic_DNA"/>
</dbReference>
<accession>A0A344TQC4</accession>
<sequence length="160" mass="18012">MIQTANELRDIVNQVLPLLQGISDEAAAAKPNPIKWSKKEILGHLIDSASNNQHKFVRTMAQPQLHFVGYAQNHWVVAQHYASANWELLTTLWASYNLQLAHVIENTVPSVLHNTITIEGAGPFTLEFIMKDYAEHLKHHLLQILPDAELKSGFVNIYGV</sequence>
<dbReference type="KEGG" id="run:DR864_25470"/>
<dbReference type="AlphaFoldDB" id="A0A344TQC4"/>
<proteinExistence type="predicted"/>
<dbReference type="Pfam" id="PF12867">
    <property type="entry name" value="DinB_2"/>
    <property type="match status" value="1"/>
</dbReference>
<dbReference type="Proteomes" id="UP000251993">
    <property type="component" value="Chromosome"/>
</dbReference>
<evidence type="ECO:0000259" key="1">
    <source>
        <dbReference type="Pfam" id="PF12867"/>
    </source>
</evidence>
<organism evidence="2 3">
    <name type="scientific">Runella rosea</name>
    <dbReference type="NCBI Taxonomy" id="2259595"/>
    <lineage>
        <taxon>Bacteria</taxon>
        <taxon>Pseudomonadati</taxon>
        <taxon>Bacteroidota</taxon>
        <taxon>Cytophagia</taxon>
        <taxon>Cytophagales</taxon>
        <taxon>Spirosomataceae</taxon>
        <taxon>Runella</taxon>
    </lineage>
</organism>
<keyword evidence="3" id="KW-1185">Reference proteome</keyword>
<gene>
    <name evidence="2" type="ORF">DR864_25470</name>
</gene>